<dbReference type="GO" id="GO:0005634">
    <property type="term" value="C:nucleus"/>
    <property type="evidence" value="ECO:0007669"/>
    <property type="project" value="TreeGrafter"/>
</dbReference>
<accession>A0AAN5D8D5</accession>
<feature type="domain" description="Proteasome activator Blm10 middle HEAT repeats region" evidence="1">
    <location>
        <begin position="113"/>
        <end position="305"/>
    </location>
</feature>
<dbReference type="GO" id="GO:0070628">
    <property type="term" value="F:proteasome binding"/>
    <property type="evidence" value="ECO:0007669"/>
    <property type="project" value="InterPro"/>
</dbReference>
<dbReference type="InterPro" id="IPR032430">
    <property type="entry name" value="Blm10_mid"/>
</dbReference>
<dbReference type="InterPro" id="IPR035309">
    <property type="entry name" value="PSME4"/>
</dbReference>
<name>A0AAN5D8D5_9BILA</name>
<evidence type="ECO:0000313" key="3">
    <source>
        <dbReference type="Proteomes" id="UP001328107"/>
    </source>
</evidence>
<dbReference type="Pfam" id="PF16507">
    <property type="entry name" value="HEAT_PSME4_mid"/>
    <property type="match status" value="1"/>
</dbReference>
<gene>
    <name evidence="2" type="ORF">PMAYCL1PPCAC_28112</name>
</gene>
<keyword evidence="3" id="KW-1185">Reference proteome</keyword>
<organism evidence="2 3">
    <name type="scientific">Pristionchus mayeri</name>
    <dbReference type="NCBI Taxonomy" id="1317129"/>
    <lineage>
        <taxon>Eukaryota</taxon>
        <taxon>Metazoa</taxon>
        <taxon>Ecdysozoa</taxon>
        <taxon>Nematoda</taxon>
        <taxon>Chromadorea</taxon>
        <taxon>Rhabditida</taxon>
        <taxon>Rhabditina</taxon>
        <taxon>Diplogasteromorpha</taxon>
        <taxon>Diplogasteroidea</taxon>
        <taxon>Neodiplogasteridae</taxon>
        <taxon>Pristionchus</taxon>
    </lineage>
</organism>
<sequence>MKMLQMFLPTVMSWEEHISFGAGLWFEEMWHHFLSLQNNSLVEPYLMHLLARVSRDCPGLFVWSNKLDFMFSKLLRSLQLGPDTGFNQTFPLENATVWLVYMIGVEKDAQSCLTRLMTLTETFFHPSNDGDHSSHLLKLLLRLVYGMVARIKRERSGKTQSAIPDEFKMTETRIDKFVLSLLPCVKLAIFTQVKEEYIYGIIKYLALLAPKIVLPGILEILDPAFETVTEPHRLTQSLSCFFASTIPMLREEVANGERSRKAELLVLLKKFLPAIDPNDPKKTRLCFLVLGIMVNNVPLVDCSAAVRLRNDLTKDEQEV</sequence>
<dbReference type="GO" id="GO:0016504">
    <property type="term" value="F:peptidase activator activity"/>
    <property type="evidence" value="ECO:0007669"/>
    <property type="project" value="InterPro"/>
</dbReference>
<proteinExistence type="predicted"/>
<dbReference type="Proteomes" id="UP001328107">
    <property type="component" value="Unassembled WGS sequence"/>
</dbReference>
<dbReference type="GO" id="GO:0005829">
    <property type="term" value="C:cytosol"/>
    <property type="evidence" value="ECO:0007669"/>
    <property type="project" value="TreeGrafter"/>
</dbReference>
<dbReference type="PANTHER" id="PTHR32170:SF3">
    <property type="entry name" value="PROTEASOME ACTIVATOR COMPLEX SUBUNIT 4"/>
    <property type="match status" value="1"/>
</dbReference>
<feature type="non-terminal residue" evidence="2">
    <location>
        <position position="319"/>
    </location>
</feature>
<dbReference type="GO" id="GO:0010499">
    <property type="term" value="P:proteasomal ubiquitin-independent protein catabolic process"/>
    <property type="evidence" value="ECO:0007669"/>
    <property type="project" value="TreeGrafter"/>
</dbReference>
<dbReference type="AlphaFoldDB" id="A0AAN5D8D5"/>
<comment type="caution">
    <text evidence="2">The sequence shown here is derived from an EMBL/GenBank/DDBJ whole genome shotgun (WGS) entry which is preliminary data.</text>
</comment>
<protein>
    <recommendedName>
        <fullName evidence="1">Proteasome activator Blm10 middle HEAT repeats region domain-containing protein</fullName>
    </recommendedName>
</protein>
<evidence type="ECO:0000313" key="2">
    <source>
        <dbReference type="EMBL" id="GMR57917.1"/>
    </source>
</evidence>
<dbReference type="EMBL" id="BTRK01000006">
    <property type="protein sequence ID" value="GMR57917.1"/>
    <property type="molecule type" value="Genomic_DNA"/>
</dbReference>
<evidence type="ECO:0000259" key="1">
    <source>
        <dbReference type="Pfam" id="PF16507"/>
    </source>
</evidence>
<dbReference type="PANTHER" id="PTHR32170">
    <property type="entry name" value="PROTEASOME ACTIVATOR COMPLEX SUBUNIT 4"/>
    <property type="match status" value="1"/>
</dbReference>
<reference evidence="3" key="1">
    <citation type="submission" date="2022-10" db="EMBL/GenBank/DDBJ databases">
        <title>Genome assembly of Pristionchus species.</title>
        <authorList>
            <person name="Yoshida K."/>
            <person name="Sommer R.J."/>
        </authorList>
    </citation>
    <scope>NUCLEOTIDE SEQUENCE [LARGE SCALE GENOMIC DNA]</scope>
    <source>
        <strain evidence="3">RS5460</strain>
    </source>
</reference>